<comment type="caution">
    <text evidence="1">The sequence shown here is derived from an EMBL/GenBank/DDBJ whole genome shotgun (WGS) entry which is preliminary data.</text>
</comment>
<dbReference type="InterPro" id="IPR021431">
    <property type="entry name" value="DUF3080"/>
</dbReference>
<dbReference type="RefSeq" id="WP_206594425.1">
    <property type="nucleotide sequence ID" value="NZ_JAFKCS010000010.1"/>
</dbReference>
<reference evidence="1 2" key="1">
    <citation type="submission" date="2021-03" db="EMBL/GenBank/DDBJ databases">
        <title>novel species isolated from a fishpond in China.</title>
        <authorList>
            <person name="Lu H."/>
            <person name="Cai Z."/>
        </authorList>
    </citation>
    <scope>NUCLEOTIDE SEQUENCE [LARGE SCALE GENOMIC DNA]</scope>
    <source>
        <strain evidence="1 2">Y57</strain>
    </source>
</reference>
<dbReference type="PROSITE" id="PS51257">
    <property type="entry name" value="PROKAR_LIPOPROTEIN"/>
    <property type="match status" value="1"/>
</dbReference>
<name>A0ABS3CU01_9ALTE</name>
<evidence type="ECO:0000313" key="2">
    <source>
        <dbReference type="Proteomes" id="UP000663992"/>
    </source>
</evidence>
<proteinExistence type="predicted"/>
<organism evidence="1 2">
    <name type="scientific">Bowmanella yangjiangensis</name>
    <dbReference type="NCBI Taxonomy" id="2811230"/>
    <lineage>
        <taxon>Bacteria</taxon>
        <taxon>Pseudomonadati</taxon>
        <taxon>Pseudomonadota</taxon>
        <taxon>Gammaproteobacteria</taxon>
        <taxon>Alteromonadales</taxon>
        <taxon>Alteromonadaceae</taxon>
        <taxon>Bowmanella</taxon>
    </lineage>
</organism>
<keyword evidence="2" id="KW-1185">Reference proteome</keyword>
<evidence type="ECO:0000313" key="1">
    <source>
        <dbReference type="EMBL" id="MBN7820593.1"/>
    </source>
</evidence>
<protein>
    <submittedName>
        <fullName evidence="1">DUF3080 family protein</fullName>
    </submittedName>
</protein>
<dbReference type="EMBL" id="JAFKCS010000010">
    <property type="protein sequence ID" value="MBN7820593.1"/>
    <property type="molecule type" value="Genomic_DNA"/>
</dbReference>
<accession>A0ABS3CU01</accession>
<dbReference type="Pfam" id="PF11279">
    <property type="entry name" value="DUF3080"/>
    <property type="match status" value="1"/>
</dbReference>
<sequence length="329" mass="37658">MRLGCLRVPGLFVGLFLLMACQPVLQRELDEYASRLGNIIQQRPPAFESPPPLSLPAKQSYQPVEVSINLSEFYALRHCRLYSLVAERNTALGKLQGLSQRYIYEQKLLSAIQECLINTSDPDLITRLSEWQAAKYQGVIPLWSALLDANELRSSLAGTRQQQIPETALLDSSRTALDYLISIAPQSNGIQSEQLEQHLQVLHQGQLPARWFQTRRILTAYLQTLTPWLESQPISCHRTETSEYLRNVFALFFIEKIQPIAGQLAHYQYELAPRLQQLYAHGPKSMQDWLAERNAEQRAFALALQSHVSWWQALFKQCKLSLPSHRHTP</sequence>
<dbReference type="Proteomes" id="UP000663992">
    <property type="component" value="Unassembled WGS sequence"/>
</dbReference>
<gene>
    <name evidence="1" type="ORF">J0A65_11995</name>
</gene>